<evidence type="ECO:0000313" key="2">
    <source>
        <dbReference type="Proteomes" id="UP000199513"/>
    </source>
</evidence>
<dbReference type="OrthoDB" id="1098580at2"/>
<dbReference type="Proteomes" id="UP000199513">
    <property type="component" value="Unassembled WGS sequence"/>
</dbReference>
<protein>
    <recommendedName>
        <fullName evidence="3">Outer membrane protein beta-barrel domain-containing protein</fullName>
    </recommendedName>
</protein>
<evidence type="ECO:0000313" key="1">
    <source>
        <dbReference type="EMBL" id="SFE76675.1"/>
    </source>
</evidence>
<dbReference type="AlphaFoldDB" id="A0A1I2D831"/>
<dbReference type="RefSeq" id="WP_091541117.1">
    <property type="nucleotide sequence ID" value="NZ_FONY01000006.1"/>
</dbReference>
<reference evidence="1 2" key="1">
    <citation type="submission" date="2016-10" db="EMBL/GenBank/DDBJ databases">
        <authorList>
            <person name="de Groot N.N."/>
        </authorList>
    </citation>
    <scope>NUCLEOTIDE SEQUENCE [LARGE SCALE GENOMIC DNA]</scope>
    <source>
        <strain>GEY</strain>
        <strain evidence="2">DSM 9560</strain>
    </source>
</reference>
<name>A0A1I2D831_9BACT</name>
<keyword evidence="2" id="KW-1185">Reference proteome</keyword>
<organism evidence="1 2">
    <name type="scientific">Thermoflexibacter ruber</name>
    <dbReference type="NCBI Taxonomy" id="1003"/>
    <lineage>
        <taxon>Bacteria</taxon>
        <taxon>Pseudomonadati</taxon>
        <taxon>Bacteroidota</taxon>
        <taxon>Cytophagia</taxon>
        <taxon>Cytophagales</taxon>
        <taxon>Thermoflexibacteraceae</taxon>
        <taxon>Thermoflexibacter</taxon>
    </lineage>
</organism>
<proteinExistence type="predicted"/>
<sequence>MRTLKLLVSLIFFFILLRSEVLGQARQDSTRNERQSSPSEPSWKDRVRFGGNFGLQFGNITFIDVSPLVLYGITDRLQLGVGVTYQYIRFNFPTLRTSGNSIYGGRVFTRYFLFPGVFAQAEYETLSTRYYDAFTNEIKRALVPAGFIGGGYSQQAGGRAAINVTILYNLLYEQYKFQSVYASPWVIRVGFNL</sequence>
<accession>A0A1I2D831</accession>
<dbReference type="EMBL" id="FONY01000006">
    <property type="protein sequence ID" value="SFE76675.1"/>
    <property type="molecule type" value="Genomic_DNA"/>
</dbReference>
<gene>
    <name evidence="1" type="ORF">SAMN04488541_1006109</name>
</gene>
<dbReference type="STRING" id="1003.SAMN04488541_1006109"/>
<evidence type="ECO:0008006" key="3">
    <source>
        <dbReference type="Google" id="ProtNLM"/>
    </source>
</evidence>